<feature type="transmembrane region" description="Helical" evidence="6">
    <location>
        <begin position="119"/>
        <end position="139"/>
    </location>
</feature>
<dbReference type="InterPro" id="IPR001204">
    <property type="entry name" value="Phos_transporter"/>
</dbReference>
<sequence>MDIIASYGTLLIIIAAAVGFFMAYGIGANDVANAMGTSVGSKALTIKQAIIIAMIFEFAGAYLAGGEVTSTIRKGIIDSTPFMDIPELMVLGMISALFAAGTWLLLASMLGWPVSTTHSIIGAIIGFALVAVGSEAIQWGKVAGIVGSWIVTPAISGFIAYLIFMSAQKLIFDTDKPLENAKRYVPVYMGLAGFVMSLVTIKKGLKHIGVDLGAVEGYALAIGIAVIVGLIGKMAINRLKIDPNADKQMHFNNVEKVFAILMVLTACCMAFAHGSNDVANAIGPLAAVVNIVEHNGEIAKKAALAWWILPLGGLGIVVGLAVLGKKVIKTIGEGITHLTPSRGFAAELAAASTVVIASGTGLPISTTQTLVGAVLGVGMARGIAALNMGVIRNIVVSWVITLPVGAALAIVIFYILRSAFGV</sequence>
<feature type="transmembrane region" description="Helical" evidence="6">
    <location>
        <begin position="395"/>
        <end position="416"/>
    </location>
</feature>
<dbReference type="PANTHER" id="PTHR11101">
    <property type="entry name" value="PHOSPHATE TRANSPORTER"/>
    <property type="match status" value="1"/>
</dbReference>
<feature type="transmembrane region" description="Helical" evidence="6">
    <location>
        <begin position="217"/>
        <end position="236"/>
    </location>
</feature>
<feature type="transmembrane region" description="Helical" evidence="6">
    <location>
        <begin position="257"/>
        <end position="275"/>
    </location>
</feature>
<dbReference type="Proteomes" id="UP000069015">
    <property type="component" value="Chromosome 1"/>
</dbReference>
<feature type="transmembrane region" description="Helical" evidence="6">
    <location>
        <begin position="85"/>
        <end position="107"/>
    </location>
</feature>
<evidence type="ECO:0000256" key="2">
    <source>
        <dbReference type="ARBA" id="ARBA00022448"/>
    </source>
</evidence>
<keyword evidence="2 6" id="KW-0813">Transport</keyword>
<evidence type="ECO:0000313" key="8">
    <source>
        <dbReference type="Proteomes" id="UP000069015"/>
    </source>
</evidence>
<comment type="subcellular location">
    <subcellularLocation>
        <location evidence="1 6">Membrane</location>
        <topology evidence="1 6">Multi-pass membrane protein</topology>
    </subcellularLocation>
</comment>
<dbReference type="EMBL" id="CP013611">
    <property type="protein sequence ID" value="ALU44077.1"/>
    <property type="molecule type" value="Genomic_DNA"/>
</dbReference>
<evidence type="ECO:0000256" key="3">
    <source>
        <dbReference type="ARBA" id="ARBA00022692"/>
    </source>
</evidence>
<evidence type="ECO:0000313" key="7">
    <source>
        <dbReference type="EMBL" id="ALU44077.1"/>
    </source>
</evidence>
<feature type="transmembrane region" description="Helical" evidence="6">
    <location>
        <begin position="185"/>
        <end position="205"/>
    </location>
</feature>
<feature type="transmembrane region" description="Helical" evidence="6">
    <location>
        <begin position="48"/>
        <end position="65"/>
    </location>
</feature>
<dbReference type="PANTHER" id="PTHR11101:SF80">
    <property type="entry name" value="PHOSPHATE TRANSPORTER"/>
    <property type="match status" value="1"/>
</dbReference>
<keyword evidence="4 6" id="KW-1133">Transmembrane helix</keyword>
<evidence type="ECO:0000256" key="6">
    <source>
        <dbReference type="RuleBase" id="RU363058"/>
    </source>
</evidence>
<accession>A0A0U2PAE1</accession>
<keyword evidence="6" id="KW-0592">Phosphate transport</keyword>
<keyword evidence="5 6" id="KW-0472">Membrane</keyword>
<feature type="transmembrane region" description="Helical" evidence="6">
    <location>
        <begin position="145"/>
        <end position="164"/>
    </location>
</feature>
<feature type="transmembrane region" description="Helical" evidence="6">
    <location>
        <begin position="304"/>
        <end position="323"/>
    </location>
</feature>
<dbReference type="GO" id="GO:0035435">
    <property type="term" value="P:phosphate ion transmembrane transport"/>
    <property type="evidence" value="ECO:0007669"/>
    <property type="project" value="TreeGrafter"/>
</dbReference>
<evidence type="ECO:0000256" key="4">
    <source>
        <dbReference type="ARBA" id="ARBA00022989"/>
    </source>
</evidence>
<name>A0A0U2PAE1_9GAMM</name>
<comment type="similarity">
    <text evidence="6">Belongs to the inorganic phosphate transporter (PiT) (TC 2.A.20) family.</text>
</comment>
<protein>
    <recommendedName>
        <fullName evidence="6">Phosphate transporter</fullName>
    </recommendedName>
</protein>
<dbReference type="GO" id="GO:0005315">
    <property type="term" value="F:phosphate transmembrane transporter activity"/>
    <property type="evidence" value="ECO:0007669"/>
    <property type="project" value="InterPro"/>
</dbReference>
<evidence type="ECO:0000256" key="1">
    <source>
        <dbReference type="ARBA" id="ARBA00004141"/>
    </source>
</evidence>
<organism evidence="7 8">
    <name type="scientific">Pseudoalteromonas rubra</name>
    <dbReference type="NCBI Taxonomy" id="43658"/>
    <lineage>
        <taxon>Bacteria</taxon>
        <taxon>Pseudomonadati</taxon>
        <taxon>Pseudomonadota</taxon>
        <taxon>Gammaproteobacteria</taxon>
        <taxon>Alteromonadales</taxon>
        <taxon>Pseudoalteromonadaceae</taxon>
        <taxon>Pseudoalteromonas</taxon>
    </lineage>
</organism>
<dbReference type="RefSeq" id="WP_058797134.1">
    <property type="nucleotide sequence ID" value="NZ_CP013611.1"/>
</dbReference>
<dbReference type="KEGG" id="prr:AT705_14665"/>
<dbReference type="GO" id="GO:0016020">
    <property type="term" value="C:membrane"/>
    <property type="evidence" value="ECO:0007669"/>
    <property type="project" value="UniProtKB-SubCell"/>
</dbReference>
<reference evidence="7 8" key="1">
    <citation type="submission" date="2015-12" db="EMBL/GenBank/DDBJ databases">
        <title>Complete genome sequence of Pseudoalteromonas rubra SCSIO 6842, harboring a conjugative plasmid.</title>
        <authorList>
            <person name="Li B."/>
            <person name="Wang X."/>
        </authorList>
    </citation>
    <scope>NUCLEOTIDE SEQUENCE [LARGE SCALE GENOMIC DNA]</scope>
    <source>
        <strain evidence="7 8">SCSIO 6842</strain>
    </source>
</reference>
<dbReference type="AlphaFoldDB" id="A0A0U2PAE1"/>
<gene>
    <name evidence="7" type="ORF">AT705_14665</name>
</gene>
<keyword evidence="3 6" id="KW-0812">Transmembrane</keyword>
<evidence type="ECO:0000256" key="5">
    <source>
        <dbReference type="ARBA" id="ARBA00023136"/>
    </source>
</evidence>
<feature type="transmembrane region" description="Helical" evidence="6">
    <location>
        <begin position="6"/>
        <end position="27"/>
    </location>
</feature>
<dbReference type="Pfam" id="PF01384">
    <property type="entry name" value="PHO4"/>
    <property type="match status" value="1"/>
</dbReference>
<proteinExistence type="inferred from homology"/>